<evidence type="ECO:0000256" key="1">
    <source>
        <dbReference type="SAM" id="MobiDB-lite"/>
    </source>
</evidence>
<reference evidence="3" key="1">
    <citation type="journal article" date="2019" name="bioRxiv">
        <title>The Genome of the Zebra Mussel, Dreissena polymorpha: A Resource for Invasive Species Research.</title>
        <authorList>
            <person name="McCartney M.A."/>
            <person name="Auch B."/>
            <person name="Kono T."/>
            <person name="Mallez S."/>
            <person name="Zhang Y."/>
            <person name="Obille A."/>
            <person name="Becker A."/>
            <person name="Abrahante J.E."/>
            <person name="Garbe J."/>
            <person name="Badalamenti J.P."/>
            <person name="Herman A."/>
            <person name="Mangelson H."/>
            <person name="Liachko I."/>
            <person name="Sullivan S."/>
            <person name="Sone E.D."/>
            <person name="Koren S."/>
            <person name="Silverstein K.A.T."/>
            <person name="Beckman K.B."/>
            <person name="Gohl D.M."/>
        </authorList>
    </citation>
    <scope>NUCLEOTIDE SEQUENCE</scope>
    <source>
        <strain evidence="3">Duluth1</strain>
        <tissue evidence="3">Whole animal</tissue>
    </source>
</reference>
<feature type="compositionally biased region" description="Acidic residues" evidence="1">
    <location>
        <begin position="230"/>
        <end position="240"/>
    </location>
</feature>
<dbReference type="AlphaFoldDB" id="A0A9D4D3U4"/>
<feature type="compositionally biased region" description="Low complexity" evidence="1">
    <location>
        <begin position="139"/>
        <end position="150"/>
    </location>
</feature>
<organism evidence="3 4">
    <name type="scientific">Dreissena polymorpha</name>
    <name type="common">Zebra mussel</name>
    <name type="synonym">Mytilus polymorpha</name>
    <dbReference type="NCBI Taxonomy" id="45954"/>
    <lineage>
        <taxon>Eukaryota</taxon>
        <taxon>Metazoa</taxon>
        <taxon>Spiralia</taxon>
        <taxon>Lophotrochozoa</taxon>
        <taxon>Mollusca</taxon>
        <taxon>Bivalvia</taxon>
        <taxon>Autobranchia</taxon>
        <taxon>Heteroconchia</taxon>
        <taxon>Euheterodonta</taxon>
        <taxon>Imparidentia</taxon>
        <taxon>Neoheterodontei</taxon>
        <taxon>Myida</taxon>
        <taxon>Dreissenoidea</taxon>
        <taxon>Dreissenidae</taxon>
        <taxon>Dreissena</taxon>
    </lineage>
</organism>
<dbReference type="Pfam" id="PF02845">
    <property type="entry name" value="CUE"/>
    <property type="match status" value="1"/>
</dbReference>
<dbReference type="PANTHER" id="PTHR22529:SF1">
    <property type="entry name" value="EPITHELIAL-STROMAL INTERACTION PROTEIN 1"/>
    <property type="match status" value="1"/>
</dbReference>
<evidence type="ECO:0000313" key="3">
    <source>
        <dbReference type="EMBL" id="KAH3737652.1"/>
    </source>
</evidence>
<feature type="compositionally biased region" description="Basic and acidic residues" evidence="1">
    <location>
        <begin position="154"/>
        <end position="163"/>
    </location>
</feature>
<protein>
    <recommendedName>
        <fullName evidence="2">CUE domain-containing protein</fullName>
    </recommendedName>
</protein>
<feature type="region of interest" description="Disordered" evidence="1">
    <location>
        <begin position="208"/>
        <end position="257"/>
    </location>
</feature>
<gene>
    <name evidence="3" type="ORF">DPMN_044245</name>
</gene>
<dbReference type="EMBL" id="JAIWYP010000011">
    <property type="protein sequence ID" value="KAH3737652.1"/>
    <property type="molecule type" value="Genomic_DNA"/>
</dbReference>
<reference evidence="3" key="2">
    <citation type="submission" date="2020-11" db="EMBL/GenBank/DDBJ databases">
        <authorList>
            <person name="McCartney M.A."/>
            <person name="Auch B."/>
            <person name="Kono T."/>
            <person name="Mallez S."/>
            <person name="Becker A."/>
            <person name="Gohl D.M."/>
            <person name="Silverstein K.A.T."/>
            <person name="Koren S."/>
            <person name="Bechman K.B."/>
            <person name="Herman A."/>
            <person name="Abrahante J.E."/>
            <person name="Garbe J."/>
        </authorList>
    </citation>
    <scope>NUCLEOTIDE SEQUENCE</scope>
    <source>
        <strain evidence="3">Duluth1</strain>
        <tissue evidence="3">Whole animal</tissue>
    </source>
</reference>
<dbReference type="CDD" id="cd14279">
    <property type="entry name" value="CUE"/>
    <property type="match status" value="1"/>
</dbReference>
<feature type="domain" description="CUE" evidence="2">
    <location>
        <begin position="274"/>
        <end position="302"/>
    </location>
</feature>
<sequence>MSKTFTSRPAVTRGRGRGNQLNAQPVNRPLGRARTPGTMEGMENSRVGGATGNSTDLAPGVQATPAERRLTYQGGYSVIPPDEKKRQQIVQIAQKEEKSLQEHRQRNTQTSFNYVGTVGGGQVSQQESRSHLVQSSPNKVQRQLQQQQRKSFVKQKEEEDIVKHKAKQRAVAETNERREQEEATSQQQRWDEQKRRTNDAFLRRLENKAKKQGAVNSQGPPQTVQTWETQETEEREENSDEFVQRMGAASTSDAEENSVDYAGLSVEQRRRLTTLNVMFPQYPVDFIRGILEQTNFSLDAAATVLGE</sequence>
<comment type="caution">
    <text evidence="3">The sequence shown here is derived from an EMBL/GenBank/DDBJ whole genome shotgun (WGS) entry which is preliminary data.</text>
</comment>
<proteinExistence type="predicted"/>
<dbReference type="GO" id="GO:0043130">
    <property type="term" value="F:ubiquitin binding"/>
    <property type="evidence" value="ECO:0007669"/>
    <property type="project" value="InterPro"/>
</dbReference>
<feature type="compositionally biased region" description="Basic and acidic residues" evidence="1">
    <location>
        <begin position="94"/>
        <end position="105"/>
    </location>
</feature>
<feature type="region of interest" description="Disordered" evidence="1">
    <location>
        <begin position="1"/>
        <end position="196"/>
    </location>
</feature>
<dbReference type="Proteomes" id="UP000828390">
    <property type="component" value="Unassembled WGS sequence"/>
</dbReference>
<keyword evidence="4" id="KW-1185">Reference proteome</keyword>
<accession>A0A9D4D3U4</accession>
<dbReference type="PANTHER" id="PTHR22529">
    <property type="entry name" value="EPITHELIAL-STROMAL INTERACTION PROTEIN 1"/>
    <property type="match status" value="1"/>
</dbReference>
<name>A0A9D4D3U4_DREPO</name>
<evidence type="ECO:0000313" key="4">
    <source>
        <dbReference type="Proteomes" id="UP000828390"/>
    </source>
</evidence>
<dbReference type="InterPro" id="IPR026185">
    <property type="entry name" value="EPSTI1"/>
</dbReference>
<dbReference type="OrthoDB" id="10053624at2759"/>
<evidence type="ECO:0000259" key="2">
    <source>
        <dbReference type="Pfam" id="PF02845"/>
    </source>
</evidence>
<dbReference type="InterPro" id="IPR003892">
    <property type="entry name" value="CUE"/>
</dbReference>